<evidence type="ECO:0000256" key="3">
    <source>
        <dbReference type="SAM" id="MobiDB-lite"/>
    </source>
</evidence>
<dbReference type="OrthoDB" id="8673369at2"/>
<dbReference type="PANTHER" id="PTHR11675">
    <property type="entry name" value="N-ACETYLGALACTOSAMINYLTRANSFERASE"/>
    <property type="match status" value="1"/>
</dbReference>
<gene>
    <name evidence="5" type="ORF">EOD73_13205</name>
</gene>
<dbReference type="CDD" id="cd23418">
    <property type="entry name" value="beta-trefoil_Ricin_XLN-like"/>
    <property type="match status" value="1"/>
</dbReference>
<dbReference type="AlphaFoldDB" id="A0A437LI41"/>
<dbReference type="InterPro" id="IPR035992">
    <property type="entry name" value="Ricin_B-like_lectins"/>
</dbReference>
<keyword evidence="6" id="KW-1185">Reference proteome</keyword>
<accession>A0A437LI41</accession>
<dbReference type="SUPFAM" id="SSF50370">
    <property type="entry name" value="Ricin B-like lectins"/>
    <property type="match status" value="1"/>
</dbReference>
<feature type="domain" description="Ricin B lectin" evidence="4">
    <location>
        <begin position="64"/>
        <end position="187"/>
    </location>
</feature>
<name>A0A437LI41_9BURK</name>
<evidence type="ECO:0000313" key="6">
    <source>
        <dbReference type="Proteomes" id="UP000288587"/>
    </source>
</evidence>
<dbReference type="Proteomes" id="UP000288587">
    <property type="component" value="Unassembled WGS sequence"/>
</dbReference>
<comment type="caution">
    <text evidence="5">The sequence shown here is derived from an EMBL/GenBank/DDBJ whole genome shotgun (WGS) entry which is preliminary data.</text>
</comment>
<sequence>MPPIGTDAGPPRMTKRSSGSPPSHAPCRAGLTFALCSRPPETPMRHALALALVLTAGLTGTAHAGEVVGLGGKCLDVKGKKSDDGTATQLWQCNGGPNQKWQMTRAGELKGFADKCLDVEGGKTDEGTPVILYTCNGGANQKWRFEKGALVGIGGNCLDVKGNKSKDGQPLVLYRCTGGANQKWKLRG</sequence>
<dbReference type="PROSITE" id="PS50231">
    <property type="entry name" value="RICIN_B_LECTIN"/>
    <property type="match status" value="1"/>
</dbReference>
<dbReference type="GO" id="GO:0004653">
    <property type="term" value="F:polypeptide N-acetylgalactosaminyltransferase activity"/>
    <property type="evidence" value="ECO:0007669"/>
    <property type="project" value="TreeGrafter"/>
</dbReference>
<feature type="region of interest" description="Disordered" evidence="3">
    <location>
        <begin position="1"/>
        <end position="25"/>
    </location>
</feature>
<dbReference type="PANTHER" id="PTHR11675:SF126">
    <property type="entry name" value="RICIN B LECTIN DOMAIN-CONTAINING PROTEIN"/>
    <property type="match status" value="1"/>
</dbReference>
<evidence type="ECO:0000259" key="4">
    <source>
        <dbReference type="SMART" id="SM00458"/>
    </source>
</evidence>
<evidence type="ECO:0000313" key="5">
    <source>
        <dbReference type="EMBL" id="RVT85065.1"/>
    </source>
</evidence>
<dbReference type="Gene3D" id="2.80.10.50">
    <property type="match status" value="3"/>
</dbReference>
<proteinExistence type="predicted"/>
<dbReference type="SMART" id="SM00458">
    <property type="entry name" value="RICIN"/>
    <property type="match status" value="1"/>
</dbReference>
<dbReference type="GO" id="GO:0006493">
    <property type="term" value="P:protein O-linked glycosylation"/>
    <property type="evidence" value="ECO:0007669"/>
    <property type="project" value="TreeGrafter"/>
</dbReference>
<keyword evidence="2" id="KW-1015">Disulfide bond</keyword>
<dbReference type="Pfam" id="PF00652">
    <property type="entry name" value="Ricin_B_lectin"/>
    <property type="match status" value="1"/>
</dbReference>
<protein>
    <recommendedName>
        <fullName evidence="4">Ricin B lectin domain-containing protein</fullName>
    </recommendedName>
</protein>
<dbReference type="GO" id="GO:0030246">
    <property type="term" value="F:carbohydrate binding"/>
    <property type="evidence" value="ECO:0007669"/>
    <property type="project" value="UniProtKB-KW"/>
</dbReference>
<dbReference type="EMBL" id="SACM01000003">
    <property type="protein sequence ID" value="RVT85065.1"/>
    <property type="molecule type" value="Genomic_DNA"/>
</dbReference>
<reference evidence="5 6" key="1">
    <citation type="submission" date="2019-01" db="EMBL/GenBank/DDBJ databases">
        <authorList>
            <person name="Chen W.-M."/>
        </authorList>
    </citation>
    <scope>NUCLEOTIDE SEQUENCE [LARGE SCALE GENOMIC DNA]</scope>
    <source>
        <strain evidence="5 6">CCP-18</strain>
    </source>
</reference>
<keyword evidence="1" id="KW-0430">Lectin</keyword>
<evidence type="ECO:0000256" key="2">
    <source>
        <dbReference type="ARBA" id="ARBA00023157"/>
    </source>
</evidence>
<organism evidence="5 6">
    <name type="scientific">Inhella crocodyli</name>
    <dbReference type="NCBI Taxonomy" id="2499851"/>
    <lineage>
        <taxon>Bacteria</taxon>
        <taxon>Pseudomonadati</taxon>
        <taxon>Pseudomonadota</taxon>
        <taxon>Betaproteobacteria</taxon>
        <taxon>Burkholderiales</taxon>
        <taxon>Sphaerotilaceae</taxon>
        <taxon>Inhella</taxon>
    </lineage>
</organism>
<evidence type="ECO:0000256" key="1">
    <source>
        <dbReference type="ARBA" id="ARBA00022734"/>
    </source>
</evidence>
<dbReference type="NCBIfam" id="NF035930">
    <property type="entry name" value="lectin_2"/>
    <property type="match status" value="1"/>
</dbReference>
<dbReference type="InterPro" id="IPR000772">
    <property type="entry name" value="Ricin_B_lectin"/>
</dbReference>